<organism evidence="2 3">
    <name type="scientific">Carpinus fangiana</name>
    <dbReference type="NCBI Taxonomy" id="176857"/>
    <lineage>
        <taxon>Eukaryota</taxon>
        <taxon>Viridiplantae</taxon>
        <taxon>Streptophyta</taxon>
        <taxon>Embryophyta</taxon>
        <taxon>Tracheophyta</taxon>
        <taxon>Spermatophyta</taxon>
        <taxon>Magnoliopsida</taxon>
        <taxon>eudicotyledons</taxon>
        <taxon>Gunneridae</taxon>
        <taxon>Pentapetalae</taxon>
        <taxon>rosids</taxon>
        <taxon>fabids</taxon>
        <taxon>Fagales</taxon>
        <taxon>Betulaceae</taxon>
        <taxon>Carpinus</taxon>
    </lineage>
</organism>
<evidence type="ECO:0000313" key="2">
    <source>
        <dbReference type="EMBL" id="KAE8009412.1"/>
    </source>
</evidence>
<keyword evidence="3" id="KW-1185">Reference proteome</keyword>
<evidence type="ECO:0000313" key="3">
    <source>
        <dbReference type="Proteomes" id="UP000327013"/>
    </source>
</evidence>
<name>A0A5N6QU07_9ROSI</name>
<evidence type="ECO:0000256" key="1">
    <source>
        <dbReference type="SAM" id="MobiDB-lite"/>
    </source>
</evidence>
<dbReference type="EMBL" id="CM017322">
    <property type="protein sequence ID" value="KAE8009412.1"/>
    <property type="molecule type" value="Genomic_DNA"/>
</dbReference>
<feature type="region of interest" description="Disordered" evidence="1">
    <location>
        <begin position="100"/>
        <end position="127"/>
    </location>
</feature>
<accession>A0A5N6QU07</accession>
<protein>
    <submittedName>
        <fullName evidence="2">Uncharacterized protein</fullName>
    </submittedName>
</protein>
<dbReference type="AlphaFoldDB" id="A0A5N6QU07"/>
<dbReference type="Proteomes" id="UP000327013">
    <property type="component" value="Chromosome 2"/>
</dbReference>
<reference evidence="2 3" key="1">
    <citation type="submission" date="2019-06" db="EMBL/GenBank/DDBJ databases">
        <title>A chromosomal-level reference genome of Carpinus fangiana (Coryloideae, Betulaceae).</title>
        <authorList>
            <person name="Yang X."/>
            <person name="Wang Z."/>
            <person name="Zhang L."/>
            <person name="Hao G."/>
            <person name="Liu J."/>
            <person name="Yang Y."/>
        </authorList>
    </citation>
    <scope>NUCLEOTIDE SEQUENCE [LARGE SCALE GENOMIC DNA]</scope>
    <source>
        <strain evidence="2">Cfa_2016G</strain>
        <tissue evidence="2">Leaf</tissue>
    </source>
</reference>
<proteinExistence type="predicted"/>
<gene>
    <name evidence="2" type="ORF">FH972_005849</name>
</gene>
<sequence>MQDTNKNFGEMMKNIAYLTEVAEKGNSSLKNKKCEHVLLKASIDNRIHIQELQHENGKSKGVRIEEGDVLGSSAAKDWQRRPSFTHQILEIPYVDNREQRRPWTNGNYDPSIIDERQDQRGLPEFNM</sequence>